<evidence type="ECO:0000313" key="2">
    <source>
        <dbReference type="Proteomes" id="UP000001075"/>
    </source>
</evidence>
<reference evidence="2" key="1">
    <citation type="journal article" date="2011" name="Nat. Biotechnol.">
        <title>The genomic sequence of the Chinese hamster ovary (CHO)-K1 cell line.</title>
        <authorList>
            <person name="Xu X."/>
            <person name="Nagarajan H."/>
            <person name="Lewis N.E."/>
            <person name="Pan S."/>
            <person name="Cai Z."/>
            <person name="Liu X."/>
            <person name="Chen W."/>
            <person name="Xie M."/>
            <person name="Wang W."/>
            <person name="Hammond S."/>
            <person name="Andersen M.R."/>
            <person name="Neff N."/>
            <person name="Passarelli B."/>
            <person name="Koh W."/>
            <person name="Fan H.C."/>
            <person name="Wang J."/>
            <person name="Gui Y."/>
            <person name="Lee K.H."/>
            <person name="Betenbaugh M.J."/>
            <person name="Quake S.R."/>
            <person name="Famili I."/>
            <person name="Palsson B.O."/>
            <person name="Wang J."/>
        </authorList>
    </citation>
    <scope>NUCLEOTIDE SEQUENCE [LARGE SCALE GENOMIC DNA]</scope>
    <source>
        <strain evidence="2">CHO K1 cell line</strain>
    </source>
</reference>
<gene>
    <name evidence="1" type="ORF">I79_007276</name>
</gene>
<protein>
    <submittedName>
        <fullName evidence="1">Uncharacterized protein</fullName>
    </submittedName>
</protein>
<evidence type="ECO:0000313" key="1">
    <source>
        <dbReference type="EMBL" id="EGW01846.1"/>
    </source>
</evidence>
<dbReference type="AlphaFoldDB" id="G3HA34"/>
<dbReference type="InParanoid" id="G3HA34"/>
<accession>G3HA34</accession>
<organism evidence="1 2">
    <name type="scientific">Cricetulus griseus</name>
    <name type="common">Chinese hamster</name>
    <name type="synonym">Cricetulus barabensis griseus</name>
    <dbReference type="NCBI Taxonomy" id="10029"/>
    <lineage>
        <taxon>Eukaryota</taxon>
        <taxon>Metazoa</taxon>
        <taxon>Chordata</taxon>
        <taxon>Craniata</taxon>
        <taxon>Vertebrata</taxon>
        <taxon>Euteleostomi</taxon>
        <taxon>Mammalia</taxon>
        <taxon>Eutheria</taxon>
        <taxon>Euarchontoglires</taxon>
        <taxon>Glires</taxon>
        <taxon>Rodentia</taxon>
        <taxon>Myomorpha</taxon>
        <taxon>Muroidea</taxon>
        <taxon>Cricetidae</taxon>
        <taxon>Cricetinae</taxon>
        <taxon>Cricetulus</taxon>
    </lineage>
</organism>
<proteinExistence type="predicted"/>
<dbReference type="Proteomes" id="UP000001075">
    <property type="component" value="Unassembled WGS sequence"/>
</dbReference>
<dbReference type="EMBL" id="JH000243">
    <property type="protein sequence ID" value="EGW01846.1"/>
    <property type="molecule type" value="Genomic_DNA"/>
</dbReference>
<sequence length="67" mass="7427">MAFLPFKQIVHGYVCVSRGVYAHKCRYSWRPEEGIKFLGAGVTGNCELSMVEAGNQTSALYKSSKHS</sequence>
<name>G3HA34_CRIGR</name>